<keyword evidence="2" id="KW-1185">Reference proteome</keyword>
<reference evidence="1 2" key="1">
    <citation type="submission" date="2019-02" db="EMBL/GenBank/DDBJ databases">
        <title>Paracoccus subflavus sp. nov., isolated from marine sediment of the Pacific Ocean.</title>
        <authorList>
            <person name="Zhang G."/>
        </authorList>
    </citation>
    <scope>NUCLEOTIDE SEQUENCE [LARGE SCALE GENOMIC DNA]</scope>
    <source>
        <strain evidence="1 2">GY0581</strain>
    </source>
</reference>
<sequence>MSYTISYEPVGDAIVLGRVHYFSSPNGEKTTEALPSGATITTANVVANVEVDFKGAATGSSVRVMIDP</sequence>
<evidence type="ECO:0000313" key="1">
    <source>
        <dbReference type="EMBL" id="TBN37237.1"/>
    </source>
</evidence>
<organism evidence="1 2">
    <name type="scientific">Paracoccus subflavus</name>
    <dbReference type="NCBI Taxonomy" id="2528244"/>
    <lineage>
        <taxon>Bacteria</taxon>
        <taxon>Pseudomonadati</taxon>
        <taxon>Pseudomonadota</taxon>
        <taxon>Alphaproteobacteria</taxon>
        <taxon>Rhodobacterales</taxon>
        <taxon>Paracoccaceae</taxon>
        <taxon>Paracoccus</taxon>
    </lineage>
</organism>
<proteinExistence type="predicted"/>
<comment type="caution">
    <text evidence="1">The sequence shown here is derived from an EMBL/GenBank/DDBJ whole genome shotgun (WGS) entry which is preliminary data.</text>
</comment>
<name>A0A4Q9G2A8_9RHOB</name>
<dbReference type="EMBL" id="SISK01000014">
    <property type="protein sequence ID" value="TBN37237.1"/>
    <property type="molecule type" value="Genomic_DNA"/>
</dbReference>
<protein>
    <submittedName>
        <fullName evidence="1">Uncharacterized protein</fullName>
    </submittedName>
</protein>
<gene>
    <name evidence="1" type="ORF">EYE42_14500</name>
</gene>
<accession>A0A4Q9G2A8</accession>
<evidence type="ECO:0000313" key="2">
    <source>
        <dbReference type="Proteomes" id="UP000293520"/>
    </source>
</evidence>
<dbReference type="Proteomes" id="UP000293520">
    <property type="component" value="Unassembled WGS sequence"/>
</dbReference>
<dbReference type="RefSeq" id="WP_130992037.1">
    <property type="nucleotide sequence ID" value="NZ_SISK01000014.1"/>
</dbReference>
<dbReference type="AlphaFoldDB" id="A0A4Q9G2A8"/>